<dbReference type="SUPFAM" id="SSF52833">
    <property type="entry name" value="Thioredoxin-like"/>
    <property type="match status" value="1"/>
</dbReference>
<evidence type="ECO:0000313" key="2">
    <source>
        <dbReference type="Proteomes" id="UP000281474"/>
    </source>
</evidence>
<organism evidence="1 2">
    <name type="scientific">Parashewanella curva</name>
    <dbReference type="NCBI Taxonomy" id="2338552"/>
    <lineage>
        <taxon>Bacteria</taxon>
        <taxon>Pseudomonadati</taxon>
        <taxon>Pseudomonadota</taxon>
        <taxon>Gammaproteobacteria</taxon>
        <taxon>Alteromonadales</taxon>
        <taxon>Shewanellaceae</taxon>
        <taxon>Parashewanella</taxon>
    </lineage>
</organism>
<dbReference type="EMBL" id="QZEI01000116">
    <property type="protein sequence ID" value="RLV57944.1"/>
    <property type="molecule type" value="Genomic_DNA"/>
</dbReference>
<dbReference type="Proteomes" id="UP000281474">
    <property type="component" value="Unassembled WGS sequence"/>
</dbReference>
<proteinExistence type="predicted"/>
<comment type="caution">
    <text evidence="1">The sequence shown here is derived from an EMBL/GenBank/DDBJ whole genome shotgun (WGS) entry which is preliminary data.</text>
</comment>
<dbReference type="AlphaFoldDB" id="A0A3L8PRU2"/>
<dbReference type="Gene3D" id="3.40.30.10">
    <property type="entry name" value="Glutaredoxin"/>
    <property type="match status" value="1"/>
</dbReference>
<accession>A0A3L8PRU2</accession>
<reference evidence="1 2" key="1">
    <citation type="submission" date="2018-09" db="EMBL/GenBank/DDBJ databases">
        <title>Phylogeny of the Shewanellaceae, and recommendation for two new genera, Pseudoshewanella and Parashewanella.</title>
        <authorList>
            <person name="Wang G."/>
        </authorList>
    </citation>
    <scope>NUCLEOTIDE SEQUENCE [LARGE SCALE GENOMIC DNA]</scope>
    <source>
        <strain evidence="1 2">C51</strain>
    </source>
</reference>
<dbReference type="InterPro" id="IPR036249">
    <property type="entry name" value="Thioredoxin-like_sf"/>
</dbReference>
<name>A0A3L8PRU2_9GAMM</name>
<keyword evidence="2" id="KW-1185">Reference proteome</keyword>
<evidence type="ECO:0000313" key="1">
    <source>
        <dbReference type="EMBL" id="RLV57944.1"/>
    </source>
</evidence>
<protein>
    <submittedName>
        <fullName evidence="1">Glutaredoxin family protein</fullName>
    </submittedName>
</protein>
<dbReference type="InterPro" id="IPR008554">
    <property type="entry name" value="Glutaredoxin-like"/>
</dbReference>
<dbReference type="OrthoDB" id="8537427at2"/>
<sequence length="85" mass="9680">MYGCSLVDKQIKPLTLFHTDGCHLCELAEAQLVSLKLPFEMVDICDDETLAEQYGIRIPVLMNNHNQQELGWPFEPQDIEDFIGA</sequence>
<gene>
    <name evidence="1" type="ORF">D5018_19870</name>
</gene>
<dbReference type="Pfam" id="PF05768">
    <property type="entry name" value="Glrx-like"/>
    <property type="match status" value="1"/>
</dbReference>